<reference evidence="10 12" key="2">
    <citation type="submission" date="2014-07" db="EMBL/GenBank/DDBJ databases">
        <title>Porphyromonadaceae bacterium OUH 334697 = ATCC BAA-2682 = DSM 28341 draft genome.</title>
        <authorList>
            <person name="Sydenham T.V."/>
            <person name="Hasman H."/>
            <person name="Justesen U.S."/>
        </authorList>
    </citation>
    <scope>NUCLEOTIDE SEQUENCE [LARGE SCALE GENOMIC DNA]</scope>
    <source>
        <strain evidence="10 12">OUH 334697</strain>
    </source>
</reference>
<dbReference type="GO" id="GO:0000976">
    <property type="term" value="F:transcription cis-regulatory region binding"/>
    <property type="evidence" value="ECO:0007669"/>
    <property type="project" value="TreeGrafter"/>
</dbReference>
<dbReference type="GO" id="GO:0005829">
    <property type="term" value="C:cytosol"/>
    <property type="evidence" value="ECO:0007669"/>
    <property type="project" value="TreeGrafter"/>
</dbReference>
<evidence type="ECO:0000256" key="5">
    <source>
        <dbReference type="ARBA" id="ARBA00023163"/>
    </source>
</evidence>
<keyword evidence="1 6" id="KW-0597">Phosphoprotein</keyword>
<accession>A0A0C3ME78</accession>
<dbReference type="Gene3D" id="1.10.10.10">
    <property type="entry name" value="Winged helix-like DNA-binding domain superfamily/Winged helix DNA-binding domain"/>
    <property type="match status" value="1"/>
</dbReference>
<evidence type="ECO:0000256" key="4">
    <source>
        <dbReference type="ARBA" id="ARBA00023125"/>
    </source>
</evidence>
<dbReference type="RefSeq" id="WP_041504166.1">
    <property type="nucleotide sequence ID" value="NZ_JPIT01000032.1"/>
</dbReference>
<proteinExistence type="predicted"/>
<dbReference type="GO" id="GO:0006355">
    <property type="term" value="P:regulation of DNA-templated transcription"/>
    <property type="evidence" value="ECO:0007669"/>
    <property type="project" value="InterPro"/>
</dbReference>
<dbReference type="EMBL" id="JPIU01000038">
    <property type="protein sequence ID" value="KIO44753.1"/>
    <property type="molecule type" value="Genomic_DNA"/>
</dbReference>
<feature type="DNA-binding region" description="OmpR/PhoB-type" evidence="7">
    <location>
        <begin position="127"/>
        <end position="223"/>
    </location>
</feature>
<evidence type="ECO:0000256" key="3">
    <source>
        <dbReference type="ARBA" id="ARBA00023015"/>
    </source>
</evidence>
<evidence type="ECO:0000256" key="2">
    <source>
        <dbReference type="ARBA" id="ARBA00023012"/>
    </source>
</evidence>
<dbReference type="PANTHER" id="PTHR48111">
    <property type="entry name" value="REGULATOR OF RPOS"/>
    <property type="match status" value="1"/>
</dbReference>
<dbReference type="SMART" id="SM00448">
    <property type="entry name" value="REC"/>
    <property type="match status" value="1"/>
</dbReference>
<feature type="modified residue" description="4-aspartylphosphate" evidence="6">
    <location>
        <position position="53"/>
    </location>
</feature>
<dbReference type="Proteomes" id="UP000031980">
    <property type="component" value="Unassembled WGS sequence"/>
</dbReference>
<dbReference type="SMART" id="SM00862">
    <property type="entry name" value="Trans_reg_C"/>
    <property type="match status" value="1"/>
</dbReference>
<organism evidence="11 13">
    <name type="scientific">Sanguibacteroides justesenii</name>
    <dbReference type="NCBI Taxonomy" id="1547597"/>
    <lineage>
        <taxon>Bacteria</taxon>
        <taxon>Pseudomonadati</taxon>
        <taxon>Bacteroidota</taxon>
        <taxon>Bacteroidia</taxon>
        <taxon>Bacteroidales</taxon>
        <taxon>Porphyromonadaceae</taxon>
        <taxon>Sanguibacteroides</taxon>
    </lineage>
</organism>
<dbReference type="CDD" id="cd17574">
    <property type="entry name" value="REC_OmpR"/>
    <property type="match status" value="1"/>
</dbReference>
<dbReference type="PROSITE" id="PS50110">
    <property type="entry name" value="RESPONSE_REGULATORY"/>
    <property type="match status" value="1"/>
</dbReference>
<feature type="domain" description="Response regulatory" evidence="8">
    <location>
        <begin position="5"/>
        <end position="119"/>
    </location>
</feature>
<dbReference type="SUPFAM" id="SSF52172">
    <property type="entry name" value="CheY-like"/>
    <property type="match status" value="1"/>
</dbReference>
<dbReference type="InterPro" id="IPR001789">
    <property type="entry name" value="Sig_transdc_resp-reg_receiver"/>
</dbReference>
<keyword evidence="13" id="KW-1185">Reference proteome</keyword>
<dbReference type="AlphaFoldDB" id="A0A0C3ME78"/>
<dbReference type="EMBL" id="JPIT01000032">
    <property type="protein sequence ID" value="KIO43038.1"/>
    <property type="molecule type" value="Genomic_DNA"/>
</dbReference>
<gene>
    <name evidence="11" type="ORF">BA92_06930</name>
    <name evidence="10" type="ORF">IE90_12530</name>
</gene>
<dbReference type="CDD" id="cd00383">
    <property type="entry name" value="trans_reg_C"/>
    <property type="match status" value="1"/>
</dbReference>
<protein>
    <submittedName>
        <fullName evidence="11">Chemotaxis protein CheY</fullName>
    </submittedName>
</protein>
<dbReference type="Pfam" id="PF00072">
    <property type="entry name" value="Response_reg"/>
    <property type="match status" value="1"/>
</dbReference>
<evidence type="ECO:0000313" key="11">
    <source>
        <dbReference type="EMBL" id="KIO44753.1"/>
    </source>
</evidence>
<dbReference type="Pfam" id="PF00486">
    <property type="entry name" value="Trans_reg_C"/>
    <property type="match status" value="1"/>
</dbReference>
<evidence type="ECO:0000313" key="12">
    <source>
        <dbReference type="Proteomes" id="UP000031937"/>
    </source>
</evidence>
<evidence type="ECO:0000256" key="1">
    <source>
        <dbReference type="ARBA" id="ARBA00022553"/>
    </source>
</evidence>
<comment type="caution">
    <text evidence="11">The sequence shown here is derived from an EMBL/GenBank/DDBJ whole genome shotgun (WGS) entry which is preliminary data.</text>
</comment>
<keyword evidence="2" id="KW-0902">Two-component regulatory system</keyword>
<dbReference type="GO" id="GO:0000156">
    <property type="term" value="F:phosphorelay response regulator activity"/>
    <property type="evidence" value="ECO:0007669"/>
    <property type="project" value="TreeGrafter"/>
</dbReference>
<dbReference type="OrthoDB" id="9790442at2"/>
<dbReference type="InterPro" id="IPR039420">
    <property type="entry name" value="WalR-like"/>
</dbReference>
<keyword evidence="4 7" id="KW-0238">DNA-binding</keyword>
<evidence type="ECO:0000313" key="13">
    <source>
        <dbReference type="Proteomes" id="UP000031980"/>
    </source>
</evidence>
<evidence type="ECO:0000256" key="7">
    <source>
        <dbReference type="PROSITE-ProRule" id="PRU01091"/>
    </source>
</evidence>
<dbReference type="PROSITE" id="PS51755">
    <property type="entry name" value="OMPR_PHOB"/>
    <property type="match status" value="1"/>
</dbReference>
<sequence length="223" mass="25372">MEKKRILVVDDEADLREILQFNLENEGYMVDTAESAEQALKILTKEHELILLDVMMTGISGFKMAERLRKELHNTTPIIFLTAKDTENDMLTGFSIGGDDYIAKPFSIKEVCARVKAVLKRVAATPEQQIEIGEILINAVTKQVIVNKQSVPLTKKEFEILYMLAKAPGRIFSREAILRNVWADDGYVLERTVDVHITRLRKKLGEQGHYIVNRSGYGYCIEI</sequence>
<dbReference type="InterPro" id="IPR011006">
    <property type="entry name" value="CheY-like_superfamily"/>
</dbReference>
<evidence type="ECO:0000259" key="9">
    <source>
        <dbReference type="PROSITE" id="PS51755"/>
    </source>
</evidence>
<dbReference type="InterPro" id="IPR001867">
    <property type="entry name" value="OmpR/PhoB-type_DNA-bd"/>
</dbReference>
<reference evidence="11 13" key="1">
    <citation type="submission" date="2014-07" db="EMBL/GenBank/DDBJ databases">
        <title>Porphyromonadaceae bacterium OUH 308042 = ATCC BAA-2681 = DSM 28342 draft genome.</title>
        <authorList>
            <person name="Sydenham T.V."/>
            <person name="Hasman H."/>
            <person name="Justensen U.S."/>
        </authorList>
    </citation>
    <scope>NUCLEOTIDE SEQUENCE [LARGE SCALE GENOMIC DNA]</scope>
    <source>
        <strain evidence="11 13">OUH 308042</strain>
    </source>
</reference>
<dbReference type="InterPro" id="IPR036388">
    <property type="entry name" value="WH-like_DNA-bd_sf"/>
</dbReference>
<keyword evidence="3" id="KW-0805">Transcription regulation</keyword>
<evidence type="ECO:0000313" key="10">
    <source>
        <dbReference type="EMBL" id="KIO43038.1"/>
    </source>
</evidence>
<dbReference type="FunFam" id="3.40.50.2300:FF:000001">
    <property type="entry name" value="DNA-binding response regulator PhoB"/>
    <property type="match status" value="1"/>
</dbReference>
<keyword evidence="5" id="KW-0804">Transcription</keyword>
<feature type="domain" description="OmpR/PhoB-type" evidence="9">
    <location>
        <begin position="127"/>
        <end position="223"/>
    </location>
</feature>
<dbReference type="Gene3D" id="3.40.50.2300">
    <property type="match status" value="1"/>
</dbReference>
<dbReference type="GO" id="GO:0032993">
    <property type="term" value="C:protein-DNA complex"/>
    <property type="evidence" value="ECO:0007669"/>
    <property type="project" value="TreeGrafter"/>
</dbReference>
<dbReference type="PANTHER" id="PTHR48111:SF40">
    <property type="entry name" value="PHOSPHATE REGULON TRANSCRIPTIONAL REGULATORY PROTEIN PHOB"/>
    <property type="match status" value="1"/>
</dbReference>
<name>A0A0C3ME78_9PORP</name>
<dbReference type="Proteomes" id="UP000031937">
    <property type="component" value="Unassembled WGS sequence"/>
</dbReference>
<evidence type="ECO:0000256" key="6">
    <source>
        <dbReference type="PROSITE-ProRule" id="PRU00169"/>
    </source>
</evidence>
<dbReference type="Gene3D" id="6.10.250.690">
    <property type="match status" value="1"/>
</dbReference>
<evidence type="ECO:0000259" key="8">
    <source>
        <dbReference type="PROSITE" id="PS50110"/>
    </source>
</evidence>